<evidence type="ECO:0000256" key="5">
    <source>
        <dbReference type="SAM" id="MobiDB-lite"/>
    </source>
</evidence>
<dbReference type="SUPFAM" id="SSF52540">
    <property type="entry name" value="P-loop containing nucleoside triphosphate hydrolases"/>
    <property type="match status" value="1"/>
</dbReference>
<dbReference type="InterPro" id="IPR053930">
    <property type="entry name" value="RapZ-like_N"/>
</dbReference>
<evidence type="ECO:0000256" key="3">
    <source>
        <dbReference type="ARBA" id="ARBA00023134"/>
    </source>
</evidence>
<dbReference type="SUPFAM" id="SSF53795">
    <property type="entry name" value="PEP carboxykinase-like"/>
    <property type="match status" value="1"/>
</dbReference>
<keyword evidence="3 4" id="KW-0342">GTP-binding</keyword>
<dbReference type="PANTHER" id="PTHR30448:SF0">
    <property type="entry name" value="RNASE ADAPTER PROTEIN RAPZ"/>
    <property type="match status" value="1"/>
</dbReference>
<organism evidence="9 10">
    <name type="scientific">Fodinicurvata halophila</name>
    <dbReference type="NCBI Taxonomy" id="1419723"/>
    <lineage>
        <taxon>Bacteria</taxon>
        <taxon>Pseudomonadati</taxon>
        <taxon>Pseudomonadota</taxon>
        <taxon>Alphaproteobacteria</taxon>
        <taxon>Rhodospirillales</taxon>
        <taxon>Rhodovibrionaceae</taxon>
        <taxon>Fodinicurvata</taxon>
    </lineage>
</organism>
<accession>A0ABV8ULK3</accession>
<dbReference type="Pfam" id="PF22740">
    <property type="entry name" value="PapZ_C"/>
    <property type="match status" value="1"/>
</dbReference>
<keyword evidence="2 4" id="KW-0067">ATP-binding</keyword>
<evidence type="ECO:0000256" key="4">
    <source>
        <dbReference type="HAMAP-Rule" id="MF_00636"/>
    </source>
</evidence>
<evidence type="ECO:0000259" key="8">
    <source>
        <dbReference type="Pfam" id="PF22740"/>
    </source>
</evidence>
<keyword evidence="10" id="KW-1185">Reference proteome</keyword>
<dbReference type="CDD" id="cd01918">
    <property type="entry name" value="HprK_C"/>
    <property type="match status" value="1"/>
</dbReference>
<evidence type="ECO:0000313" key="9">
    <source>
        <dbReference type="EMBL" id="MFC4352115.1"/>
    </source>
</evidence>
<proteinExistence type="inferred from homology"/>
<dbReference type="Pfam" id="PF07475">
    <property type="entry name" value="Hpr_kinase_C"/>
    <property type="match status" value="1"/>
</dbReference>
<reference evidence="10" key="1">
    <citation type="journal article" date="2019" name="Int. J. Syst. Evol. Microbiol.">
        <title>The Global Catalogue of Microorganisms (GCM) 10K type strain sequencing project: providing services to taxonomists for standard genome sequencing and annotation.</title>
        <authorList>
            <consortium name="The Broad Institute Genomics Platform"/>
            <consortium name="The Broad Institute Genome Sequencing Center for Infectious Disease"/>
            <person name="Wu L."/>
            <person name="Ma J."/>
        </authorList>
    </citation>
    <scope>NUCLEOTIDE SEQUENCE [LARGE SCALE GENOMIC DNA]</scope>
    <source>
        <strain evidence="10">CECT 8472</strain>
    </source>
</reference>
<name>A0ABV8ULK3_9PROT</name>
<evidence type="ECO:0000256" key="2">
    <source>
        <dbReference type="ARBA" id="ARBA00022840"/>
    </source>
</evidence>
<dbReference type="HAMAP" id="MF_00636">
    <property type="entry name" value="RapZ_like"/>
    <property type="match status" value="1"/>
</dbReference>
<feature type="binding site" evidence="4">
    <location>
        <begin position="236"/>
        <end position="239"/>
    </location>
    <ligand>
        <name>GTP</name>
        <dbReference type="ChEBI" id="CHEBI:37565"/>
    </ligand>
</feature>
<feature type="domain" description="HPr kinase/phosphorylase C-terminal" evidence="7">
    <location>
        <begin position="29"/>
        <end position="93"/>
    </location>
</feature>
<keyword evidence="1 4" id="KW-0547">Nucleotide-binding</keyword>
<dbReference type="InterPro" id="IPR011104">
    <property type="entry name" value="Hpr_kin/Pase_C"/>
</dbReference>
<dbReference type="Gene3D" id="3.40.50.300">
    <property type="entry name" value="P-loop containing nucleotide triphosphate hydrolases"/>
    <property type="match status" value="1"/>
</dbReference>
<dbReference type="RefSeq" id="WP_382422465.1">
    <property type="nucleotide sequence ID" value="NZ_JBHSCW010000006.1"/>
</dbReference>
<feature type="domain" description="RapZ C-terminal" evidence="8">
    <location>
        <begin position="341"/>
        <end position="461"/>
    </location>
</feature>
<dbReference type="Pfam" id="PF03668">
    <property type="entry name" value="RapZ-like_N"/>
    <property type="match status" value="1"/>
</dbReference>
<evidence type="ECO:0000256" key="1">
    <source>
        <dbReference type="ARBA" id="ARBA00022741"/>
    </source>
</evidence>
<feature type="binding site" evidence="4">
    <location>
        <begin position="189"/>
        <end position="196"/>
    </location>
    <ligand>
        <name>ATP</name>
        <dbReference type="ChEBI" id="CHEBI:30616"/>
    </ligand>
</feature>
<comment type="caution">
    <text evidence="9">The sequence shown here is derived from an EMBL/GenBank/DDBJ whole genome shotgun (WGS) entry which is preliminary data.</text>
</comment>
<feature type="region of interest" description="Disordered" evidence="5">
    <location>
        <begin position="155"/>
        <end position="180"/>
    </location>
</feature>
<dbReference type="InterPro" id="IPR027417">
    <property type="entry name" value="P-loop_NTPase"/>
</dbReference>
<evidence type="ECO:0000259" key="6">
    <source>
        <dbReference type="Pfam" id="PF03668"/>
    </source>
</evidence>
<dbReference type="EMBL" id="JBHSCW010000006">
    <property type="protein sequence ID" value="MFC4352115.1"/>
    <property type="molecule type" value="Genomic_DNA"/>
</dbReference>
<evidence type="ECO:0000259" key="7">
    <source>
        <dbReference type="Pfam" id="PF07475"/>
    </source>
</evidence>
<gene>
    <name evidence="9" type="primary">rapZ</name>
    <name evidence="9" type="ORF">ACFOW6_11230</name>
</gene>
<dbReference type="PANTHER" id="PTHR30448">
    <property type="entry name" value="RNASE ADAPTER PROTEIN RAPZ"/>
    <property type="match status" value="1"/>
</dbReference>
<dbReference type="InterPro" id="IPR053931">
    <property type="entry name" value="RapZ_C"/>
</dbReference>
<protein>
    <submittedName>
        <fullName evidence="9">RNase adapter RapZ</fullName>
    </submittedName>
</protein>
<dbReference type="InterPro" id="IPR005337">
    <property type="entry name" value="RapZ-like"/>
</dbReference>
<sequence length="473" mass="51842">MTDLSDTTQRPAPCLHATAVAVDTPLGPLAVLLRGATGSGKSALALRLIDEGARLVADDQVELHRRGSLLHARAPQSLSGLLEVRGFGIVEVPCLEEAPVGLIVDLVESAASERLPEERSETVQQVSLPLLSLEPASPSAGAIIRMALRSRSQSLSNALQDRSTGPDDRTGGANSREGEAPPSLILITGLSGAGRTLGLKVLEDIGYEAVDNLPLGLIDGIVGTNAQRQPLAVGIDSRTLDFSVELFLEQIDRLGRNRDFSFSLLFFECDDDVLQQRFTETRRRHPLALNRPLSEGIVAERSLLMPLRARADQIIDTTDLAPPELHRLLSARFASRTDSRMQVFVTSFSYRFGLPREADLVFDVRFLDNPHYQEELRPLTGRDSAVLSYIEGDKAFAPFFEHLTEMLTTLLEGYEANGKSYLTIAVGCTGGRHRSVAVAERVARWLEQGPRPVHLSHRELERSRQPVQGRTRS</sequence>
<feature type="domain" description="RapZ-like N-terminal" evidence="6">
    <location>
        <begin position="184"/>
        <end position="335"/>
    </location>
</feature>
<evidence type="ECO:0000313" key="10">
    <source>
        <dbReference type="Proteomes" id="UP001595799"/>
    </source>
</evidence>
<dbReference type="NCBIfam" id="NF003828">
    <property type="entry name" value="PRK05416.1"/>
    <property type="match status" value="1"/>
</dbReference>
<dbReference type="Proteomes" id="UP001595799">
    <property type="component" value="Unassembled WGS sequence"/>
</dbReference>